<evidence type="ECO:0000256" key="1">
    <source>
        <dbReference type="SAM" id="MobiDB-lite"/>
    </source>
</evidence>
<organism evidence="2 3">
    <name type="scientific">Pseudomonas xionganensis</name>
    <dbReference type="NCBI Taxonomy" id="2654845"/>
    <lineage>
        <taxon>Bacteria</taxon>
        <taxon>Pseudomonadati</taxon>
        <taxon>Pseudomonadota</taxon>
        <taxon>Gammaproteobacteria</taxon>
        <taxon>Pseudomonadales</taxon>
        <taxon>Pseudomonadaceae</taxon>
        <taxon>Pseudomonas</taxon>
    </lineage>
</organism>
<feature type="region of interest" description="Disordered" evidence="1">
    <location>
        <begin position="25"/>
        <end position="56"/>
    </location>
</feature>
<dbReference type="AlphaFoldDB" id="A0A6I4KZC4"/>
<dbReference type="PROSITE" id="PS51257">
    <property type="entry name" value="PROKAR_LIPOPROTEIN"/>
    <property type="match status" value="1"/>
</dbReference>
<name>A0A6I4KZC4_9PSED</name>
<evidence type="ECO:0000313" key="3">
    <source>
        <dbReference type="Proteomes" id="UP000429555"/>
    </source>
</evidence>
<sequence>MKKHAFAFIFSVQLILGGCASNSGQFGNHAPLPEQSQQSRLNEESAGSSNNPDAGITVRDTVETVQDITQTAREAKSTVYEVRRTINELKGLMEGW</sequence>
<evidence type="ECO:0000313" key="2">
    <source>
        <dbReference type="EMBL" id="MVW77138.1"/>
    </source>
</evidence>
<comment type="caution">
    <text evidence="2">The sequence shown here is derived from an EMBL/GenBank/DDBJ whole genome shotgun (WGS) entry which is preliminary data.</text>
</comment>
<feature type="compositionally biased region" description="Polar residues" evidence="1">
    <location>
        <begin position="34"/>
        <end position="52"/>
    </location>
</feature>
<dbReference type="EMBL" id="WKJZ01000004">
    <property type="protein sequence ID" value="MVW77138.1"/>
    <property type="molecule type" value="Genomic_DNA"/>
</dbReference>
<reference evidence="2 3" key="1">
    <citation type="submission" date="2019-11" db="EMBL/GenBank/DDBJ databases">
        <title>Pseudomonas flavidum sp. nov., isolated from Baiyang Lake.</title>
        <authorList>
            <person name="Zhao Y."/>
        </authorList>
    </citation>
    <scope>NUCLEOTIDE SEQUENCE [LARGE SCALE GENOMIC DNA]</scope>
    <source>
        <strain evidence="3">R-22-3 w-18</strain>
    </source>
</reference>
<dbReference type="Proteomes" id="UP000429555">
    <property type="component" value="Unassembled WGS sequence"/>
</dbReference>
<gene>
    <name evidence="2" type="ORF">GJV18_17610</name>
</gene>
<proteinExistence type="predicted"/>
<evidence type="ECO:0008006" key="4">
    <source>
        <dbReference type="Google" id="ProtNLM"/>
    </source>
</evidence>
<protein>
    <recommendedName>
        <fullName evidence="4">Lipoprotein</fullName>
    </recommendedName>
</protein>
<keyword evidence="3" id="KW-1185">Reference proteome</keyword>
<dbReference type="RefSeq" id="WP_160347790.1">
    <property type="nucleotide sequence ID" value="NZ_WKJZ01000004.1"/>
</dbReference>
<accession>A0A6I4KZC4</accession>